<dbReference type="Gene3D" id="3.90.226.10">
    <property type="entry name" value="2-enoyl-CoA Hydratase, Chain A, domain 1"/>
    <property type="match status" value="1"/>
</dbReference>
<dbReference type="UniPathway" id="UPA00079"/>
<dbReference type="SUPFAM" id="SSF52096">
    <property type="entry name" value="ClpP/crotonase"/>
    <property type="match status" value="1"/>
</dbReference>
<comment type="caution">
    <text evidence="4">The sequence shown here is derived from an EMBL/GenBank/DDBJ whole genome shotgun (WGS) entry which is preliminary data.</text>
</comment>
<keyword evidence="2 3" id="KW-0456">Lyase</keyword>
<protein>
    <recommendedName>
        <fullName evidence="3">1,4-dihydroxy-2-naphthoyl-CoA synthase</fullName>
        <shortName evidence="3">DHNA-CoA synthase</shortName>
        <ecNumber evidence="3">4.1.3.36</ecNumber>
    </recommendedName>
</protein>
<dbReference type="PROSITE" id="PS00166">
    <property type="entry name" value="ENOYL_COA_HYDRATASE"/>
    <property type="match status" value="1"/>
</dbReference>
<evidence type="ECO:0000313" key="5">
    <source>
        <dbReference type="Proteomes" id="UP000229278"/>
    </source>
</evidence>
<feature type="site" description="Important for catalysis" evidence="3">
    <location>
        <position position="235"/>
    </location>
</feature>
<evidence type="ECO:0000256" key="2">
    <source>
        <dbReference type="ARBA" id="ARBA00023239"/>
    </source>
</evidence>
<dbReference type="EC" id="4.1.3.36" evidence="3"/>
<dbReference type="Proteomes" id="UP000229278">
    <property type="component" value="Unassembled WGS sequence"/>
</dbReference>
<feature type="binding site" description="in other chain" evidence="3">
    <location>
        <begin position="64"/>
        <end position="68"/>
    </location>
    <ligand>
        <name>substrate</name>
        <note>ligand shared between two neighboring subunits</note>
    </ligand>
</feature>
<comment type="pathway">
    <text evidence="3">Quinol/quinone metabolism; 1,4-dihydroxy-2-naphthoate biosynthesis; 1,4-dihydroxy-2-naphthoate from chorismate: step 6/7.</text>
</comment>
<sequence>MNYEDILYEIKGGVATITINRPDKYNAFRARTCEEMIDAFLKAGWNRSVGVIVLTGAGHKAFCTGGDQSAHAGHYDGRGVIGLPLEELQSVIRDVPKPVIAKVRGYAVGGGHVLALLCDLTLAAASARFGQVGPKVGSVDPGFGTAYMARVIGEKKAREVWYLCRQYTAAEAVEMGLANCAVADDELDAEVDRWCAEILEKSPTALELAKRSFNADTAHITGLSSLGLKAVSLFYGTEESQEGVRAFQEKRKPKFRD</sequence>
<comment type="similarity">
    <text evidence="3">Belongs to the enoyl-CoA hydratase/isomerase family. MenB subfamily.</text>
</comment>
<evidence type="ECO:0000313" key="4">
    <source>
        <dbReference type="EMBL" id="PIE82884.1"/>
    </source>
</evidence>
<dbReference type="HAMAP" id="MF_01934">
    <property type="entry name" value="MenB"/>
    <property type="match status" value="1"/>
</dbReference>
<dbReference type="CDD" id="cd06558">
    <property type="entry name" value="crotonase-like"/>
    <property type="match status" value="1"/>
</dbReference>
<gene>
    <name evidence="3" type="primary">menB</name>
    <name evidence="4" type="ORF">CSA09_04870</name>
</gene>
<reference evidence="4 5" key="1">
    <citation type="submission" date="2017-10" db="EMBL/GenBank/DDBJ databases">
        <title>Novel microbial diversity and functional potential in the marine mammal oral microbiome.</title>
        <authorList>
            <person name="Dudek N.K."/>
            <person name="Sun C.L."/>
            <person name="Burstein D."/>
            <person name="Kantor R.S."/>
            <person name="Aliaga Goltsman D.S."/>
            <person name="Bik E.M."/>
            <person name="Thomas B.C."/>
            <person name="Banfield J.F."/>
            <person name="Relman D.A."/>
        </authorList>
    </citation>
    <scope>NUCLEOTIDE SEQUENCE [LARGE SCALE GENOMIC DNA]</scope>
    <source>
        <strain evidence="4">DOLJORAL78_50_517</strain>
    </source>
</reference>
<dbReference type="InterPro" id="IPR001753">
    <property type="entry name" value="Enoyl-CoA_hydra/iso"/>
</dbReference>
<dbReference type="GO" id="GO:0008935">
    <property type="term" value="F:1,4-dihydroxy-2-naphthoyl-CoA synthase activity"/>
    <property type="evidence" value="ECO:0007669"/>
    <property type="project" value="UniProtKB-UniRule"/>
</dbReference>
<dbReference type="GO" id="GO:0009234">
    <property type="term" value="P:menaquinone biosynthetic process"/>
    <property type="evidence" value="ECO:0007669"/>
    <property type="project" value="UniProtKB-UniRule"/>
</dbReference>
<proteinExistence type="inferred from homology"/>
<feature type="binding site" description="in other chain" evidence="3">
    <location>
        <position position="138"/>
    </location>
    <ligand>
        <name>substrate</name>
        <note>ligand shared between two neighboring subunits</note>
    </ligand>
</feature>
<dbReference type="AlphaFoldDB" id="A0A2G6PEB4"/>
<comment type="catalytic activity">
    <reaction evidence="1 3">
        <text>2-succinylbenzoyl-CoA + H(+) = 1,4-dihydroxy-2-naphthoyl-CoA + H2O</text>
        <dbReference type="Rhea" id="RHEA:26562"/>
        <dbReference type="ChEBI" id="CHEBI:15377"/>
        <dbReference type="ChEBI" id="CHEBI:15378"/>
        <dbReference type="ChEBI" id="CHEBI:57364"/>
        <dbReference type="ChEBI" id="CHEBI:58897"/>
        <dbReference type="EC" id="4.1.3.36"/>
    </reaction>
</comment>
<dbReference type="PANTHER" id="PTHR43113:SF1">
    <property type="entry name" value="1,4-DIHYDROXY-2-NAPHTHOYL-COA SYNTHASE, PEROXISOMAL"/>
    <property type="match status" value="1"/>
</dbReference>
<feature type="binding site" evidence="3">
    <location>
        <position position="235"/>
    </location>
    <ligand>
        <name>substrate</name>
        <note>ligand shared between two neighboring subunits</note>
    </ligand>
</feature>
<organism evidence="4 5">
    <name type="scientific">Candidatus Contendibacter odensensis</name>
    <dbReference type="NCBI Taxonomy" id="1400860"/>
    <lineage>
        <taxon>Bacteria</taxon>
        <taxon>Pseudomonadati</taxon>
        <taxon>Pseudomonadota</taxon>
        <taxon>Gammaproteobacteria</taxon>
        <taxon>Candidatus Competibacteraceae</taxon>
        <taxon>Candidatus Contendibacter</taxon>
    </lineage>
</organism>
<name>A0A2G6PEB4_9GAMM</name>
<comment type="caution">
    <text evidence="3">Lacks conserved residue(s) required for the propagation of feature annotation.</text>
</comment>
<dbReference type="GO" id="GO:0005829">
    <property type="term" value="C:cytosol"/>
    <property type="evidence" value="ECO:0007669"/>
    <property type="project" value="TreeGrafter"/>
</dbReference>
<accession>A0A2G6PEB4</accession>
<comment type="pathway">
    <text evidence="3">Quinol/quinone metabolism; menaquinone biosynthesis.</text>
</comment>
<dbReference type="InterPro" id="IPR018376">
    <property type="entry name" value="Enoyl-CoA_hyd/isom_CS"/>
</dbReference>
<keyword evidence="3" id="KW-0474">Menaquinone biosynthesis</keyword>
<dbReference type="InterPro" id="IPR014748">
    <property type="entry name" value="Enoyl-CoA_hydra_C"/>
</dbReference>
<dbReference type="UniPathway" id="UPA01057">
    <property type="reaction ID" value="UER00167"/>
</dbReference>
<dbReference type="InterPro" id="IPR010198">
    <property type="entry name" value="DHNA-CoA_synthase_MenB"/>
</dbReference>
<feature type="binding site" evidence="3">
    <location>
        <position position="250"/>
    </location>
    <ligand>
        <name>substrate</name>
        <note>ligand shared between two neighboring subunits</note>
    </ligand>
</feature>
<evidence type="ECO:0000256" key="3">
    <source>
        <dbReference type="HAMAP-Rule" id="MF_01934"/>
    </source>
</evidence>
<dbReference type="PANTHER" id="PTHR43113">
    <property type="entry name" value="NUCLEOSIDE-DIPHOSPHATE-SUGAR EPIMERASE"/>
    <property type="match status" value="1"/>
</dbReference>
<feature type="binding site" description="in other chain" evidence="3">
    <location>
        <begin position="106"/>
        <end position="110"/>
    </location>
    <ligand>
        <name>substrate</name>
        <note>ligand shared between two neighboring subunits</note>
    </ligand>
</feature>
<evidence type="ECO:0000256" key="1">
    <source>
        <dbReference type="ARBA" id="ARBA00000177"/>
    </source>
</evidence>
<dbReference type="Pfam" id="PF00378">
    <property type="entry name" value="ECH_1"/>
    <property type="match status" value="1"/>
</dbReference>
<dbReference type="Gene3D" id="1.10.12.10">
    <property type="entry name" value="Lyase 2-enoyl-coa Hydratase, Chain A, domain 2"/>
    <property type="match status" value="1"/>
</dbReference>
<dbReference type="InterPro" id="IPR029045">
    <property type="entry name" value="ClpP/crotonase-like_dom_sf"/>
</dbReference>
<comment type="function">
    <text evidence="3">Converts o-succinylbenzoyl-CoA (OSB-CoA) to 1,4-dihydroxy-2-naphthoyl-CoA (DHNA-CoA).</text>
</comment>
<dbReference type="EMBL" id="PDTV01000011">
    <property type="protein sequence ID" value="PIE82884.1"/>
    <property type="molecule type" value="Genomic_DNA"/>
</dbReference>